<keyword evidence="1" id="KW-1133">Transmembrane helix</keyword>
<evidence type="ECO:0000313" key="2">
    <source>
        <dbReference type="EMBL" id="SPY99880.1"/>
    </source>
</evidence>
<evidence type="ECO:0000313" key="4">
    <source>
        <dbReference type="Proteomes" id="UP000250443"/>
    </source>
</evidence>
<dbReference type="EMBL" id="UAUF01000002">
    <property type="protein sequence ID" value="SPY99880.1"/>
    <property type="molecule type" value="Genomic_DNA"/>
</dbReference>
<proteinExistence type="predicted"/>
<keyword evidence="1" id="KW-0812">Transmembrane</keyword>
<keyword evidence="1" id="KW-0472">Membrane</keyword>
<feature type="transmembrane region" description="Helical" evidence="1">
    <location>
        <begin position="12"/>
        <end position="34"/>
    </location>
</feature>
<reference evidence="3 4" key="1">
    <citation type="submission" date="2018-06" db="EMBL/GenBank/DDBJ databases">
        <authorList>
            <consortium name="Pathogen Informatics"/>
            <person name="Doyle S."/>
        </authorList>
    </citation>
    <scope>NUCLEOTIDE SEQUENCE [LARGE SCALE GENOMIC DNA]</scope>
    <source>
        <strain evidence="3 4">NCTC11842</strain>
    </source>
</reference>
<protein>
    <submittedName>
        <fullName evidence="3">Uncharacterized protein</fullName>
    </submittedName>
</protein>
<feature type="transmembrane region" description="Helical" evidence="1">
    <location>
        <begin position="41"/>
        <end position="60"/>
    </location>
</feature>
<feature type="transmembrane region" description="Helical" evidence="1">
    <location>
        <begin position="66"/>
        <end position="88"/>
    </location>
</feature>
<evidence type="ECO:0000256" key="1">
    <source>
        <dbReference type="SAM" id="Phobius"/>
    </source>
</evidence>
<accession>A0A2X2C3H8</accession>
<organism evidence="3 4">
    <name type="scientific">Pseudomonas luteola</name>
    <dbReference type="NCBI Taxonomy" id="47886"/>
    <lineage>
        <taxon>Bacteria</taxon>
        <taxon>Pseudomonadati</taxon>
        <taxon>Pseudomonadota</taxon>
        <taxon>Gammaproteobacteria</taxon>
        <taxon>Pseudomonadales</taxon>
        <taxon>Pseudomonadaceae</taxon>
        <taxon>Pseudomonas</taxon>
    </lineage>
</organism>
<gene>
    <name evidence="2" type="ORF">NCTC11842_00025</name>
    <name evidence="3" type="ORF">NCTC11842_00201</name>
</gene>
<sequence length="93" mass="9762">MIAMDTPEWCLNIAFVLAFAVLMHLISLGVALLLKRQQLALVSQSFVTGAAAGCALYSLLPAKDSLIASALVSAMTGGVSMYLTTLLMKSKQG</sequence>
<dbReference type="Proteomes" id="UP000250443">
    <property type="component" value="Unassembled WGS sequence"/>
</dbReference>
<dbReference type="AlphaFoldDB" id="A0A2X2C3H8"/>
<name>A0A2X2C3H8_PSELU</name>
<evidence type="ECO:0000313" key="3">
    <source>
        <dbReference type="EMBL" id="SPZ00056.1"/>
    </source>
</evidence>
<dbReference type="EMBL" id="UAUF01000002">
    <property type="protein sequence ID" value="SPZ00056.1"/>
    <property type="molecule type" value="Genomic_DNA"/>
</dbReference>